<keyword evidence="3 6" id="KW-0479">Metal-binding</keyword>
<evidence type="ECO:0000256" key="5">
    <source>
        <dbReference type="ARBA" id="ARBA00023004"/>
    </source>
</evidence>
<dbReference type="Gene3D" id="1.10.760.10">
    <property type="entry name" value="Cytochrome c-like domain"/>
    <property type="match status" value="1"/>
</dbReference>
<keyword evidence="4" id="KW-0249">Electron transport</keyword>
<reference evidence="9" key="1">
    <citation type="submission" date="2016-02" db="EMBL/GenBank/DDBJ databases">
        <authorList>
            <person name="Rodrigo-Torres Lidia"/>
            <person name="Arahal R.David."/>
        </authorList>
    </citation>
    <scope>NUCLEOTIDE SEQUENCE [LARGE SCALE GENOMIC DNA]</scope>
    <source>
        <strain evidence="9">CECT 9029</strain>
    </source>
</reference>
<evidence type="ECO:0000256" key="2">
    <source>
        <dbReference type="ARBA" id="ARBA00022617"/>
    </source>
</evidence>
<dbReference type="Pfam" id="PF13442">
    <property type="entry name" value="Cytochrome_CBB3"/>
    <property type="match status" value="1"/>
</dbReference>
<keyword evidence="5 6" id="KW-0408">Iron</keyword>
<organism evidence="8 9">
    <name type="scientific">Grimontia celer</name>
    <dbReference type="NCBI Taxonomy" id="1796497"/>
    <lineage>
        <taxon>Bacteria</taxon>
        <taxon>Pseudomonadati</taxon>
        <taxon>Pseudomonadota</taxon>
        <taxon>Gammaproteobacteria</taxon>
        <taxon>Vibrionales</taxon>
        <taxon>Vibrionaceae</taxon>
        <taxon>Grimontia</taxon>
    </lineage>
</organism>
<dbReference type="GO" id="GO:0009055">
    <property type="term" value="F:electron transfer activity"/>
    <property type="evidence" value="ECO:0007669"/>
    <property type="project" value="InterPro"/>
</dbReference>
<dbReference type="GO" id="GO:0005506">
    <property type="term" value="F:iron ion binding"/>
    <property type="evidence" value="ECO:0007669"/>
    <property type="project" value="InterPro"/>
</dbReference>
<protein>
    <submittedName>
        <fullName evidence="8">Cytochrome c6</fullName>
    </submittedName>
</protein>
<dbReference type="InterPro" id="IPR008168">
    <property type="entry name" value="Cyt_C_IC"/>
</dbReference>
<evidence type="ECO:0000256" key="3">
    <source>
        <dbReference type="ARBA" id="ARBA00022723"/>
    </source>
</evidence>
<dbReference type="PRINTS" id="PR00605">
    <property type="entry name" value="CYTCHROMECIC"/>
</dbReference>
<keyword evidence="2 6" id="KW-0349">Heme</keyword>
<sequence>MKKGFIFLFSALLLTAFGFIGLGIYERAHFSQPNLANGKALYERNCLVCHGDYGQGNGTAANALATKPENIYQALDTPLGYKSRLIAQVMYGDSDSMPAFRNGLTKEDVNDIFEYVIDINEEKRTQ</sequence>
<evidence type="ECO:0000256" key="6">
    <source>
        <dbReference type="PROSITE-ProRule" id="PRU00433"/>
    </source>
</evidence>
<dbReference type="Proteomes" id="UP000071641">
    <property type="component" value="Unassembled WGS sequence"/>
</dbReference>
<accession>A0A128EVW2</accession>
<gene>
    <name evidence="8" type="primary">petJ</name>
    <name evidence="8" type="ORF">GCE9029_00643</name>
</gene>
<dbReference type="SUPFAM" id="SSF46626">
    <property type="entry name" value="Cytochrome c"/>
    <property type="match status" value="1"/>
</dbReference>
<evidence type="ECO:0000256" key="4">
    <source>
        <dbReference type="ARBA" id="ARBA00022982"/>
    </source>
</evidence>
<evidence type="ECO:0000259" key="7">
    <source>
        <dbReference type="PROSITE" id="PS51007"/>
    </source>
</evidence>
<evidence type="ECO:0000313" key="9">
    <source>
        <dbReference type="Proteomes" id="UP000071641"/>
    </source>
</evidence>
<dbReference type="AlphaFoldDB" id="A0A128EVW2"/>
<dbReference type="PROSITE" id="PS51007">
    <property type="entry name" value="CYTC"/>
    <property type="match status" value="1"/>
</dbReference>
<proteinExistence type="predicted"/>
<keyword evidence="1" id="KW-0813">Transport</keyword>
<keyword evidence="9" id="KW-1185">Reference proteome</keyword>
<dbReference type="STRING" id="1796497.GCE9029_00643"/>
<dbReference type="GO" id="GO:0020037">
    <property type="term" value="F:heme binding"/>
    <property type="evidence" value="ECO:0007669"/>
    <property type="project" value="InterPro"/>
</dbReference>
<dbReference type="RefSeq" id="WP_062660993.1">
    <property type="nucleotide sequence ID" value="NZ_FIZX01000001.1"/>
</dbReference>
<dbReference type="EMBL" id="FIZX01000001">
    <property type="protein sequence ID" value="CZF78131.1"/>
    <property type="molecule type" value="Genomic_DNA"/>
</dbReference>
<evidence type="ECO:0000313" key="8">
    <source>
        <dbReference type="EMBL" id="CZF78131.1"/>
    </source>
</evidence>
<name>A0A128EVW2_9GAMM</name>
<dbReference type="InterPro" id="IPR036909">
    <property type="entry name" value="Cyt_c-like_dom_sf"/>
</dbReference>
<dbReference type="InterPro" id="IPR009056">
    <property type="entry name" value="Cyt_c-like_dom"/>
</dbReference>
<evidence type="ECO:0000256" key="1">
    <source>
        <dbReference type="ARBA" id="ARBA00022448"/>
    </source>
</evidence>
<feature type="domain" description="Cytochrome c" evidence="7">
    <location>
        <begin position="33"/>
        <end position="120"/>
    </location>
</feature>